<reference evidence="3 4" key="1">
    <citation type="journal article" date="2016" name="Nat. Commun.">
        <title>Thousands of microbial genomes shed light on interconnected biogeochemical processes in an aquifer system.</title>
        <authorList>
            <person name="Anantharaman K."/>
            <person name="Brown C.T."/>
            <person name="Hug L.A."/>
            <person name="Sharon I."/>
            <person name="Castelle C.J."/>
            <person name="Probst A.J."/>
            <person name="Thomas B.C."/>
            <person name="Singh A."/>
            <person name="Wilkins M.J."/>
            <person name="Karaoz U."/>
            <person name="Brodie E.L."/>
            <person name="Williams K.H."/>
            <person name="Hubbard S.S."/>
            <person name="Banfield J.F."/>
        </authorList>
    </citation>
    <scope>NUCLEOTIDE SEQUENCE [LARGE SCALE GENOMIC DNA]</scope>
</reference>
<protein>
    <submittedName>
        <fullName evidence="3">Uncharacterized protein</fullName>
    </submittedName>
</protein>
<evidence type="ECO:0000313" key="3">
    <source>
        <dbReference type="EMBL" id="OGK55002.1"/>
    </source>
</evidence>
<dbReference type="Proteomes" id="UP000177418">
    <property type="component" value="Unassembled WGS sequence"/>
</dbReference>
<evidence type="ECO:0000313" key="4">
    <source>
        <dbReference type="Proteomes" id="UP000177418"/>
    </source>
</evidence>
<evidence type="ECO:0000256" key="2">
    <source>
        <dbReference type="SAM" id="Phobius"/>
    </source>
</evidence>
<gene>
    <name evidence="3" type="ORF">A3H78_00820</name>
</gene>
<feature type="compositionally biased region" description="Polar residues" evidence="1">
    <location>
        <begin position="452"/>
        <end position="469"/>
    </location>
</feature>
<feature type="compositionally biased region" description="Polar residues" evidence="1">
    <location>
        <begin position="413"/>
        <end position="422"/>
    </location>
</feature>
<keyword evidence="2" id="KW-0472">Membrane</keyword>
<accession>A0A1F7JHC4</accession>
<keyword evidence="2" id="KW-0812">Transmembrane</keyword>
<evidence type="ECO:0000256" key="1">
    <source>
        <dbReference type="SAM" id="MobiDB-lite"/>
    </source>
</evidence>
<comment type="caution">
    <text evidence="3">The sequence shown here is derived from an EMBL/GenBank/DDBJ whole genome shotgun (WGS) entry which is preliminary data.</text>
</comment>
<dbReference type="AlphaFoldDB" id="A0A1F7JHC4"/>
<proteinExistence type="predicted"/>
<keyword evidence="2" id="KW-1133">Transmembrane helix</keyword>
<dbReference type="EMBL" id="MGAV01000012">
    <property type="protein sequence ID" value="OGK55002.1"/>
    <property type="molecule type" value="Genomic_DNA"/>
</dbReference>
<sequence length="788" mass="87401">MERKTKIILGSLIIFLALFATVIFYISHQKSKTQKADVIQVATPRVGYENLTNKLLSGPISKPLPKVSFSDYKLDTELKLQSTKINTYFLKSSYSQTEVEEIAKKLAFKSPQAQEVGKFTVVTDTAGQSVLNFDRKSGMFFFYTGIGIPLTSNNAVTFSDVEQFLKKNDIADETVTCSVIYKKKSLQDTTFVECHRNWEKIGLPIINILGALNIPPGKRLADLKLAEVSDVANKDDDIIDSSDGKTGLKRPNDFNTITVAISNGQGKVVAITSNMRRIVETQSQDVSKKIKSPETALAELKQGKATISLTLPTGSGFVDLSKVYPGNQAMSNTGTVSDFIIAYLEDSPDRAQQELVPYYIFKGTSRIISGYDVEFVQVIPALDNPGTEKVLGIETDFGSASTIQYATFNFSDEPTPSVSLRISPSTPPRINPTPTPPPLPTVTPSQMPTPTPTEILSPTPSPSLQVSPTPTKPPALTSSCSETFTHEYLLPNGAKLAFNVNWEFRAFMYIPGPSDPADLDSIVERYPQFKSWIEGPQVNRAEMENTIMQQIVGIYLNSVNIGAGKNIIAYCTPLESSVCLINPDAQKPNRCYWVSLGSPNIYVYAKKPTKFSIALNPVNGVYYHDPEFSEEGKKRWNFMTDGNSQLDFGFKVMPRLYYEYDKSPLLKAVKKESFSDKGFIIKKSEIVSFISVLSKRFGLTEKETIDLTAEVSREVHGLKAEYIKISLIPRIILDQYLPVTVTPKPINFERLHLYIRKSVANESSDPLSVQPIKRETTTVVETGVLVDD</sequence>
<feature type="compositionally biased region" description="Pro residues" evidence="1">
    <location>
        <begin position="425"/>
        <end position="451"/>
    </location>
</feature>
<feature type="transmembrane region" description="Helical" evidence="2">
    <location>
        <begin position="7"/>
        <end position="26"/>
    </location>
</feature>
<organism evidence="3 4">
    <name type="scientific">Candidatus Roizmanbacteria bacterium RIFCSPLOWO2_02_FULL_36_11</name>
    <dbReference type="NCBI Taxonomy" id="1802071"/>
    <lineage>
        <taxon>Bacteria</taxon>
        <taxon>Candidatus Roizmaniibacteriota</taxon>
    </lineage>
</organism>
<feature type="region of interest" description="Disordered" evidence="1">
    <location>
        <begin position="413"/>
        <end position="477"/>
    </location>
</feature>
<name>A0A1F7JHC4_9BACT</name>